<gene>
    <name evidence="2" type="primary">gldN</name>
    <name evidence="2" type="ORF">G3O08_05785</name>
</gene>
<accession>A0A7K3WMY0</accession>
<feature type="chain" id="PRO_5029687711" evidence="1">
    <location>
        <begin position="25"/>
        <end position="285"/>
    </location>
</feature>
<dbReference type="RefSeq" id="WP_163283800.1">
    <property type="nucleotide sequence ID" value="NZ_JAAGVY010000007.1"/>
</dbReference>
<comment type="caution">
    <text evidence="2">The sequence shown here is derived from an EMBL/GenBank/DDBJ whole genome shotgun (WGS) entry which is preliminary data.</text>
</comment>
<dbReference type="Pfam" id="PF19841">
    <property type="entry name" value="GldN"/>
    <property type="match status" value="1"/>
</dbReference>
<dbReference type="AlphaFoldDB" id="A0A7K3WMY0"/>
<evidence type="ECO:0000313" key="2">
    <source>
        <dbReference type="EMBL" id="NEN23010.1"/>
    </source>
</evidence>
<feature type="signal peptide" evidence="1">
    <location>
        <begin position="1"/>
        <end position="24"/>
    </location>
</feature>
<dbReference type="Proteomes" id="UP000486602">
    <property type="component" value="Unassembled WGS sequence"/>
</dbReference>
<dbReference type="InterPro" id="IPR019847">
    <property type="entry name" value="Gliding_motility_assoc_GldN"/>
</dbReference>
<reference evidence="2 3" key="1">
    <citation type="submission" date="2020-02" db="EMBL/GenBank/DDBJ databases">
        <title>Out from the shadows clarifying the taxonomy of the family Cryomorphaceae and related taxa by utilizing the GTDB taxonomic framework.</title>
        <authorList>
            <person name="Bowman J.P."/>
        </authorList>
    </citation>
    <scope>NUCLEOTIDE SEQUENCE [LARGE SCALE GENOMIC DNA]</scope>
    <source>
        <strain evidence="2 3">QSSC 1-22</strain>
    </source>
</reference>
<keyword evidence="3" id="KW-1185">Reference proteome</keyword>
<evidence type="ECO:0000256" key="1">
    <source>
        <dbReference type="SAM" id="SignalP"/>
    </source>
</evidence>
<dbReference type="NCBIfam" id="TIGR03523">
    <property type="entry name" value="GldN"/>
    <property type="match status" value="1"/>
</dbReference>
<dbReference type="EMBL" id="JAAGVY010000007">
    <property type="protein sequence ID" value="NEN23010.1"/>
    <property type="molecule type" value="Genomic_DNA"/>
</dbReference>
<evidence type="ECO:0000313" key="3">
    <source>
        <dbReference type="Proteomes" id="UP000486602"/>
    </source>
</evidence>
<name>A0A7K3WMY0_9FLAO</name>
<protein>
    <submittedName>
        <fullName evidence="2">Gliding motility protein GldN</fullName>
    </submittedName>
</protein>
<organism evidence="2 3">
    <name type="scientific">Cryomorpha ignava</name>
    <dbReference type="NCBI Taxonomy" id="101383"/>
    <lineage>
        <taxon>Bacteria</taxon>
        <taxon>Pseudomonadati</taxon>
        <taxon>Bacteroidota</taxon>
        <taxon>Flavobacteriia</taxon>
        <taxon>Flavobacteriales</taxon>
        <taxon>Cryomorphaceae</taxon>
        <taxon>Cryomorpha</taxon>
    </lineage>
</organism>
<sequence length="285" mass="33546">MKRIICISFFGIMAAMVIAPSAQSQTVLDGAWIKEHNKTKKVVQYPFIREADVMWSKRIWQDIDLREKMNLPLYYPMQESNGMKSLFDVIRDALLIEGSITAYSTGVTGQEDDFRTPLLVSDVKYILEKPDTTSTEDPDTGEMIEVIQVVKITGDQITRYRIKEDWFFDKQRSERYIRIIGIAPQKERIGNDGELTGAYETLFWLYFPECRYVFANWDSFNRFNDAERRSFDDLFQKRMFSSTIVKESNVYDRKLDDVYTGLDRLLKSEEIKEKLFIAEHDLWSY</sequence>
<keyword evidence="1" id="KW-0732">Signal</keyword>
<proteinExistence type="predicted"/>